<organism evidence="2 3">
    <name type="scientific">Paraburkholderia piptadeniae</name>
    <dbReference type="NCBI Taxonomy" id="1701573"/>
    <lineage>
        <taxon>Bacteria</taxon>
        <taxon>Pseudomonadati</taxon>
        <taxon>Pseudomonadota</taxon>
        <taxon>Betaproteobacteria</taxon>
        <taxon>Burkholderiales</taxon>
        <taxon>Burkholderiaceae</taxon>
        <taxon>Paraburkholderia</taxon>
    </lineage>
</organism>
<comment type="caution">
    <text evidence="2">The sequence shown here is derived from an EMBL/GenBank/DDBJ whole genome shotgun (WGS) entry which is preliminary data.</text>
</comment>
<dbReference type="AlphaFoldDB" id="A0A1N7SMM2"/>
<evidence type="ECO:0000313" key="2">
    <source>
        <dbReference type="EMBL" id="SIT48665.1"/>
    </source>
</evidence>
<evidence type="ECO:0000313" key="3">
    <source>
        <dbReference type="Proteomes" id="UP000195569"/>
    </source>
</evidence>
<dbReference type="EMBL" id="CYGY02000064">
    <property type="protein sequence ID" value="SIT48665.1"/>
    <property type="molecule type" value="Genomic_DNA"/>
</dbReference>
<gene>
    <name evidence="2" type="ORF">BN2476_640138</name>
</gene>
<feature type="region of interest" description="Disordered" evidence="1">
    <location>
        <begin position="71"/>
        <end position="95"/>
    </location>
</feature>
<keyword evidence="3" id="KW-1185">Reference proteome</keyword>
<name>A0A1N7SMM2_9BURK</name>
<protein>
    <submittedName>
        <fullName evidence="2">Uncharacterized protein</fullName>
    </submittedName>
</protein>
<reference evidence="2" key="1">
    <citation type="submission" date="2016-12" db="EMBL/GenBank/DDBJ databases">
        <authorList>
            <person name="Moulin L."/>
        </authorList>
    </citation>
    <scope>NUCLEOTIDE SEQUENCE [LARGE SCALE GENOMIC DNA]</scope>
    <source>
        <strain evidence="2">STM 7183</strain>
    </source>
</reference>
<sequence length="95" mass="10511">MSLCAVTMRGVLNPSILNQHPDGRPQPLMAAWMPPGSCPVACDYDVAAMWLHTGRHSPLFRRQTEYAISCDDRSRKRKKPRQAGSAAEASHLHDG</sequence>
<proteinExistence type="predicted"/>
<evidence type="ECO:0000256" key="1">
    <source>
        <dbReference type="SAM" id="MobiDB-lite"/>
    </source>
</evidence>
<dbReference type="Proteomes" id="UP000195569">
    <property type="component" value="Unassembled WGS sequence"/>
</dbReference>
<accession>A0A1N7SMM2</accession>